<feature type="non-terminal residue" evidence="2">
    <location>
        <position position="1"/>
    </location>
</feature>
<accession>A0A1D1XLJ5</accession>
<protein>
    <submittedName>
        <fullName evidence="2">tRNA pseudouridine synthase A</fullName>
    </submittedName>
</protein>
<proteinExistence type="predicted"/>
<dbReference type="EMBL" id="GDJX01024688">
    <property type="protein sequence ID" value="JAT43248.1"/>
    <property type="molecule type" value="Transcribed_RNA"/>
</dbReference>
<evidence type="ECO:0000313" key="2">
    <source>
        <dbReference type="EMBL" id="JAT43248.1"/>
    </source>
</evidence>
<gene>
    <name evidence="2" type="primary">truA_3</name>
    <name evidence="2" type="ORF">g.57146</name>
</gene>
<evidence type="ECO:0000256" key="1">
    <source>
        <dbReference type="SAM" id="MobiDB-lite"/>
    </source>
</evidence>
<name>A0A1D1XLJ5_9ARAE</name>
<organism evidence="2">
    <name type="scientific">Anthurium amnicola</name>
    <dbReference type="NCBI Taxonomy" id="1678845"/>
    <lineage>
        <taxon>Eukaryota</taxon>
        <taxon>Viridiplantae</taxon>
        <taxon>Streptophyta</taxon>
        <taxon>Embryophyta</taxon>
        <taxon>Tracheophyta</taxon>
        <taxon>Spermatophyta</taxon>
        <taxon>Magnoliopsida</taxon>
        <taxon>Liliopsida</taxon>
        <taxon>Araceae</taxon>
        <taxon>Pothoideae</taxon>
        <taxon>Potheae</taxon>
        <taxon>Anthurium</taxon>
    </lineage>
</organism>
<feature type="region of interest" description="Disordered" evidence="1">
    <location>
        <begin position="43"/>
        <end position="66"/>
    </location>
</feature>
<dbReference type="AlphaFoldDB" id="A0A1D1XLJ5"/>
<sequence>TYNDYNDKNIYIYKKKKTFFKKRKFWIKIYSLKNNLLKMTPISDTSSSSSRLSSMTDSSKTSYSSSDDFFSQELTEKLQYVMRQGEGVEFCESNHQSMKFNEHFISSNNEMNTFNYQHETLGYNSSHQKLCPPPPLDIDILSKTSPDDQILSPAEFDAIFASFSAIAGEPDDCEFDSFSLKPTDDMYELLEDEKLSKALDSISIQ</sequence>
<reference evidence="2" key="1">
    <citation type="submission" date="2015-07" db="EMBL/GenBank/DDBJ databases">
        <title>Transcriptome Assembly of Anthurium amnicola.</title>
        <authorList>
            <person name="Suzuki J."/>
        </authorList>
    </citation>
    <scope>NUCLEOTIDE SEQUENCE</scope>
</reference>